<gene>
    <name evidence="8" type="ORF">N7548_05550</name>
</gene>
<evidence type="ECO:0000256" key="3">
    <source>
        <dbReference type="ARBA" id="ARBA00022801"/>
    </source>
</evidence>
<organism evidence="8 9">
    <name type="scientific">Paracholeplasma manati</name>
    <dbReference type="NCBI Taxonomy" id="591373"/>
    <lineage>
        <taxon>Bacteria</taxon>
        <taxon>Bacillati</taxon>
        <taxon>Mycoplasmatota</taxon>
        <taxon>Mollicutes</taxon>
        <taxon>Acholeplasmatales</taxon>
        <taxon>Acholeplasmataceae</taxon>
        <taxon>Paracholeplasma</taxon>
    </lineage>
</organism>
<dbReference type="Gene3D" id="3.30.70.1490">
    <property type="entry name" value="Cysteine protease Prp"/>
    <property type="match status" value="1"/>
</dbReference>
<proteinExistence type="inferred from homology"/>
<feature type="coiled-coil region" evidence="7">
    <location>
        <begin position="72"/>
        <end position="99"/>
    </location>
</feature>
<keyword evidence="9" id="KW-1185">Reference proteome</keyword>
<dbReference type="Proteomes" id="UP001177160">
    <property type="component" value="Unassembled WGS sequence"/>
</dbReference>
<evidence type="ECO:0000256" key="2">
    <source>
        <dbReference type="ARBA" id="ARBA00022670"/>
    </source>
</evidence>
<keyword evidence="7" id="KW-0175">Coiled coil</keyword>
<evidence type="ECO:0000256" key="6">
    <source>
        <dbReference type="ARBA" id="ARBA00044538"/>
    </source>
</evidence>
<dbReference type="GO" id="GO:0008233">
    <property type="term" value="F:peptidase activity"/>
    <property type="evidence" value="ECO:0007669"/>
    <property type="project" value="UniProtKB-KW"/>
</dbReference>
<evidence type="ECO:0000256" key="1">
    <source>
        <dbReference type="ARBA" id="ARBA00022517"/>
    </source>
</evidence>
<dbReference type="InterPro" id="IPR007422">
    <property type="entry name" value="Peptidase_Prp"/>
</dbReference>
<dbReference type="PANTHER" id="PTHR39178">
    <property type="entry name" value="HYPOTHETICAL RIBOSOME-ASSOCIATED PROTEIN"/>
    <property type="match status" value="1"/>
</dbReference>
<comment type="similarity">
    <text evidence="5">Belongs to the Prp family.</text>
</comment>
<evidence type="ECO:0000313" key="8">
    <source>
        <dbReference type="EMBL" id="MCV2232290.1"/>
    </source>
</evidence>
<evidence type="ECO:0000256" key="7">
    <source>
        <dbReference type="SAM" id="Coils"/>
    </source>
</evidence>
<name>A0ABT2Y8E2_9MOLU</name>
<reference evidence="8" key="1">
    <citation type="submission" date="2022-09" db="EMBL/GenBank/DDBJ databases">
        <title>Novel Mycoplasma species identified in domestic and wild animals.</title>
        <authorList>
            <person name="Volokhov D.V."/>
            <person name="Furtak V.A."/>
            <person name="Zagorodnyaya T.A."/>
        </authorList>
    </citation>
    <scope>NUCLEOTIDE SEQUENCE</scope>
    <source>
        <strain evidence="8">Oakley</strain>
    </source>
</reference>
<dbReference type="PANTHER" id="PTHR39178:SF1">
    <property type="entry name" value="RIBOSOMAL-PROCESSING CYSTEINE PROTEASE PRP"/>
    <property type="match status" value="1"/>
</dbReference>
<dbReference type="Pfam" id="PF04327">
    <property type="entry name" value="Peptidase_Prp"/>
    <property type="match status" value="1"/>
</dbReference>
<protein>
    <recommendedName>
        <fullName evidence="6">Ribosomal processing cysteine protease Prp</fullName>
    </recommendedName>
</protein>
<comment type="caution">
    <text evidence="8">The sequence shown here is derived from an EMBL/GenBank/DDBJ whole genome shotgun (WGS) entry which is preliminary data.</text>
</comment>
<dbReference type="SUPFAM" id="SSF118010">
    <property type="entry name" value="TM1457-like"/>
    <property type="match status" value="1"/>
</dbReference>
<dbReference type="CDD" id="cd16332">
    <property type="entry name" value="Prp-like"/>
    <property type="match status" value="1"/>
</dbReference>
<dbReference type="GO" id="GO:0006508">
    <property type="term" value="P:proteolysis"/>
    <property type="evidence" value="ECO:0007669"/>
    <property type="project" value="UniProtKB-KW"/>
</dbReference>
<evidence type="ECO:0000256" key="4">
    <source>
        <dbReference type="ARBA" id="ARBA00022807"/>
    </source>
</evidence>
<dbReference type="EMBL" id="JAOVQM010000003">
    <property type="protein sequence ID" value="MCV2232290.1"/>
    <property type="molecule type" value="Genomic_DNA"/>
</dbReference>
<sequence length="103" mass="11721">MIKYHVCKDQTISSIRVSGHANYKKHGEDIVCAAVSTATILSANLLERMGFKGDYTVSVEEGFFDLKVIQSNPNLEYVLINLEETLKELELQYPKYIKHQKEG</sequence>
<accession>A0ABT2Y8E2</accession>
<keyword evidence="1" id="KW-0690">Ribosome biogenesis</keyword>
<evidence type="ECO:0000313" key="9">
    <source>
        <dbReference type="Proteomes" id="UP001177160"/>
    </source>
</evidence>
<keyword evidence="4" id="KW-0788">Thiol protease</keyword>
<dbReference type="RefSeq" id="WP_263608475.1">
    <property type="nucleotide sequence ID" value="NZ_JAOVQM010000003.1"/>
</dbReference>
<evidence type="ECO:0000256" key="5">
    <source>
        <dbReference type="ARBA" id="ARBA00044503"/>
    </source>
</evidence>
<dbReference type="InterPro" id="IPR036764">
    <property type="entry name" value="Peptidase_Prp_sf"/>
</dbReference>
<keyword evidence="3" id="KW-0378">Hydrolase</keyword>
<keyword evidence="2 8" id="KW-0645">Protease</keyword>